<sequence length="275" mass="30055">MAEQSDPTHLHALARENGGRLAKRAAEVDQTSEVRQLVDAEGRLAFNLRASAAEDFLETGRRLNKFTWAEGEATRTNRPVDEILRVSLGEHFGPRLEFEANYCGGGHFYYGALNVGGAGASKYGDYCFIESISPNKGRVPADPVWIGEDSLTGANELFRAAGGDIVEERLAEWVASTHQAGDLTAVKLAYLGLSNVPLAIRICSKDDYIEGVSITPTAREGVEEIRLAKERADEIQNLAFESALSGGTESTGLDLEQHRRVRELADLHGIQWNEV</sequence>
<dbReference type="EMBL" id="CP036287">
    <property type="protein sequence ID" value="QDU69445.1"/>
    <property type="molecule type" value="Genomic_DNA"/>
</dbReference>
<name>A0A518BR45_9BACT</name>
<organism evidence="1 2">
    <name type="scientific">Engelhardtia mirabilis</name>
    <dbReference type="NCBI Taxonomy" id="2528011"/>
    <lineage>
        <taxon>Bacteria</taxon>
        <taxon>Pseudomonadati</taxon>
        <taxon>Planctomycetota</taxon>
        <taxon>Planctomycetia</taxon>
        <taxon>Planctomycetia incertae sedis</taxon>
        <taxon>Engelhardtia</taxon>
    </lineage>
</organism>
<dbReference type="RefSeq" id="WP_145069346.1">
    <property type="nucleotide sequence ID" value="NZ_CP036287.1"/>
</dbReference>
<reference evidence="1 2" key="1">
    <citation type="submission" date="2019-02" db="EMBL/GenBank/DDBJ databases">
        <title>Deep-cultivation of Planctomycetes and their phenomic and genomic characterization uncovers novel biology.</title>
        <authorList>
            <person name="Wiegand S."/>
            <person name="Jogler M."/>
            <person name="Boedeker C."/>
            <person name="Pinto D."/>
            <person name="Vollmers J."/>
            <person name="Rivas-Marin E."/>
            <person name="Kohn T."/>
            <person name="Peeters S.H."/>
            <person name="Heuer A."/>
            <person name="Rast P."/>
            <person name="Oberbeckmann S."/>
            <person name="Bunk B."/>
            <person name="Jeske O."/>
            <person name="Meyerdierks A."/>
            <person name="Storesund J.E."/>
            <person name="Kallscheuer N."/>
            <person name="Luecker S."/>
            <person name="Lage O.M."/>
            <person name="Pohl T."/>
            <person name="Merkel B.J."/>
            <person name="Hornburger P."/>
            <person name="Mueller R.-W."/>
            <person name="Bruemmer F."/>
            <person name="Labrenz M."/>
            <person name="Spormann A.M."/>
            <person name="Op den Camp H."/>
            <person name="Overmann J."/>
            <person name="Amann R."/>
            <person name="Jetten M.S.M."/>
            <person name="Mascher T."/>
            <person name="Medema M.H."/>
            <person name="Devos D.P."/>
            <person name="Kaster A.-K."/>
            <person name="Ovreas L."/>
            <person name="Rohde M."/>
            <person name="Galperin M.Y."/>
            <person name="Jogler C."/>
        </authorList>
    </citation>
    <scope>NUCLEOTIDE SEQUENCE [LARGE SCALE GENOMIC DNA]</scope>
    <source>
        <strain evidence="1 2">Pla133</strain>
    </source>
</reference>
<proteinExistence type="predicted"/>
<keyword evidence="2" id="KW-1185">Reference proteome</keyword>
<dbReference type="Proteomes" id="UP000316921">
    <property type="component" value="Chromosome"/>
</dbReference>
<dbReference type="AlphaFoldDB" id="A0A518BR45"/>
<accession>A0A518BR45</accession>
<gene>
    <name evidence="1" type="ORF">Pla133_45650</name>
</gene>
<evidence type="ECO:0000313" key="2">
    <source>
        <dbReference type="Proteomes" id="UP000316921"/>
    </source>
</evidence>
<evidence type="ECO:0000313" key="1">
    <source>
        <dbReference type="EMBL" id="QDU69445.1"/>
    </source>
</evidence>
<protein>
    <submittedName>
        <fullName evidence="1">Uncharacterized protein</fullName>
    </submittedName>
</protein>
<dbReference type="KEGG" id="pbap:Pla133_45650"/>